<name>A0A3N1HKB9_9ACTN</name>
<keyword evidence="1" id="KW-1133">Transmembrane helix</keyword>
<evidence type="ECO:0000256" key="1">
    <source>
        <dbReference type="SAM" id="Phobius"/>
    </source>
</evidence>
<dbReference type="AlphaFoldDB" id="A0A3N1HKB9"/>
<accession>A0A3N1HKB9</accession>
<comment type="caution">
    <text evidence="2">The sequence shown here is derived from an EMBL/GenBank/DDBJ whole genome shotgun (WGS) entry which is preliminary data.</text>
</comment>
<keyword evidence="1" id="KW-0812">Transmembrane</keyword>
<dbReference type="InParanoid" id="A0A3N1HKB9"/>
<proteinExistence type="predicted"/>
<evidence type="ECO:0000313" key="2">
    <source>
        <dbReference type="EMBL" id="ROP42905.1"/>
    </source>
</evidence>
<feature type="transmembrane region" description="Helical" evidence="1">
    <location>
        <begin position="120"/>
        <end position="136"/>
    </location>
</feature>
<organism evidence="2 3">
    <name type="scientific">Pseudokineococcus lusitanus</name>
    <dbReference type="NCBI Taxonomy" id="763993"/>
    <lineage>
        <taxon>Bacteria</taxon>
        <taxon>Bacillati</taxon>
        <taxon>Actinomycetota</taxon>
        <taxon>Actinomycetes</taxon>
        <taxon>Kineosporiales</taxon>
        <taxon>Kineosporiaceae</taxon>
        <taxon>Pseudokineococcus</taxon>
    </lineage>
</organism>
<dbReference type="RefSeq" id="WP_123380282.1">
    <property type="nucleotide sequence ID" value="NZ_RJKN01000005.1"/>
</dbReference>
<keyword evidence="3" id="KW-1185">Reference proteome</keyword>
<feature type="transmembrane region" description="Helical" evidence="1">
    <location>
        <begin position="36"/>
        <end position="55"/>
    </location>
</feature>
<sequence>MVDITDGRLGRSPGPLAAFLAGGLTSLLPLGRARGATAATLVLAPAAALAAFVAVQQRRERERPGSGLGPWGDGAWRDLPAPVVPVVAGVVVATGSALGVLVDRAEESVLRRRGVRHSRVVIALVGAVGSAALAVLDRRPAEGAGPRA</sequence>
<dbReference type="EMBL" id="RJKN01000005">
    <property type="protein sequence ID" value="ROP42905.1"/>
    <property type="molecule type" value="Genomic_DNA"/>
</dbReference>
<gene>
    <name evidence="2" type="ORF">EDC03_2194</name>
</gene>
<reference evidence="2 3" key="1">
    <citation type="journal article" date="2015" name="Stand. Genomic Sci.">
        <title>Genomic Encyclopedia of Bacterial and Archaeal Type Strains, Phase III: the genomes of soil and plant-associated and newly described type strains.</title>
        <authorList>
            <person name="Whitman W.B."/>
            <person name="Woyke T."/>
            <person name="Klenk H.P."/>
            <person name="Zhou Y."/>
            <person name="Lilburn T.G."/>
            <person name="Beck B.J."/>
            <person name="De Vos P."/>
            <person name="Vandamme P."/>
            <person name="Eisen J.A."/>
            <person name="Garrity G."/>
            <person name="Hugenholtz P."/>
            <person name="Kyrpides N.C."/>
        </authorList>
    </citation>
    <scope>NUCLEOTIDE SEQUENCE [LARGE SCALE GENOMIC DNA]</scope>
    <source>
        <strain evidence="2 3">CECT 7306</strain>
    </source>
</reference>
<protein>
    <submittedName>
        <fullName evidence="2">Uncharacterized protein</fullName>
    </submittedName>
</protein>
<evidence type="ECO:0000313" key="3">
    <source>
        <dbReference type="Proteomes" id="UP000276232"/>
    </source>
</evidence>
<keyword evidence="1" id="KW-0472">Membrane</keyword>
<dbReference type="Proteomes" id="UP000276232">
    <property type="component" value="Unassembled WGS sequence"/>
</dbReference>